<organism evidence="6 7">
    <name type="scientific">Theobroma cacao</name>
    <name type="common">Cacao</name>
    <name type="synonym">Cocoa</name>
    <dbReference type="NCBI Taxonomy" id="3641"/>
    <lineage>
        <taxon>Eukaryota</taxon>
        <taxon>Viridiplantae</taxon>
        <taxon>Streptophyta</taxon>
        <taxon>Embryophyta</taxon>
        <taxon>Tracheophyta</taxon>
        <taxon>Spermatophyta</taxon>
        <taxon>Magnoliopsida</taxon>
        <taxon>eudicotyledons</taxon>
        <taxon>Gunneridae</taxon>
        <taxon>Pentapetalae</taxon>
        <taxon>rosids</taxon>
        <taxon>malvids</taxon>
        <taxon>Malvales</taxon>
        <taxon>Malvaceae</taxon>
        <taxon>Byttnerioideae</taxon>
        <taxon>Theobroma</taxon>
    </lineage>
</organism>
<dbReference type="InterPro" id="IPR035669">
    <property type="entry name" value="SGNH_plant_lipase-like"/>
</dbReference>
<protein>
    <submittedName>
        <fullName evidence="7">GDSL esterase/lipase At4g16230</fullName>
    </submittedName>
</protein>
<dbReference type="KEGG" id="tcc:18596404"/>
<reference evidence="7" key="2">
    <citation type="submission" date="2025-08" db="UniProtKB">
        <authorList>
            <consortium name="RefSeq"/>
        </authorList>
    </citation>
    <scope>IDENTIFICATION</scope>
</reference>
<keyword evidence="2" id="KW-0378">Hydrolase</keyword>
<evidence type="ECO:0000256" key="5">
    <source>
        <dbReference type="SAM" id="SignalP"/>
    </source>
</evidence>
<dbReference type="GeneID" id="18596404"/>
<name>A0AB32V130_THECC</name>
<evidence type="ECO:0000256" key="1">
    <source>
        <dbReference type="ARBA" id="ARBA00008668"/>
    </source>
</evidence>
<dbReference type="CDD" id="cd01837">
    <property type="entry name" value="SGNH_plant_lipase_like"/>
    <property type="match status" value="1"/>
</dbReference>
<dbReference type="PROSITE" id="PS01098">
    <property type="entry name" value="LIPASE_GDSL_SER"/>
    <property type="match status" value="1"/>
</dbReference>
<keyword evidence="4" id="KW-0443">Lipid metabolism</keyword>
<dbReference type="Gene3D" id="3.40.50.1110">
    <property type="entry name" value="SGNH hydrolase"/>
    <property type="match status" value="1"/>
</dbReference>
<dbReference type="PANTHER" id="PTHR45648:SF9">
    <property type="entry name" value="PROLINE-RICH PROTEIN APG, PUTATIVE-RELATED"/>
    <property type="match status" value="1"/>
</dbReference>
<feature type="chain" id="PRO_5044313500" evidence="5">
    <location>
        <begin position="30"/>
        <end position="360"/>
    </location>
</feature>
<evidence type="ECO:0000256" key="4">
    <source>
        <dbReference type="ARBA" id="ARBA00023098"/>
    </source>
</evidence>
<proteinExistence type="inferred from homology"/>
<dbReference type="SUPFAM" id="SSF52266">
    <property type="entry name" value="SGNH hydrolase"/>
    <property type="match status" value="1"/>
</dbReference>
<dbReference type="InterPro" id="IPR036514">
    <property type="entry name" value="SGNH_hydro_sf"/>
</dbReference>
<evidence type="ECO:0000256" key="2">
    <source>
        <dbReference type="ARBA" id="ARBA00022801"/>
    </source>
</evidence>
<dbReference type="Gramene" id="Tc06v2_t011510.1">
    <property type="protein sequence ID" value="Tc06v2_p011510.1"/>
    <property type="gene ID" value="Tc06v2_g011510"/>
</dbReference>
<reference evidence="6" key="1">
    <citation type="journal article" date="1997" name="Nucleic Acids Res.">
        <title>tRNAscan-SE: a program for improved detection of transfer RNA genes in genomic sequence.</title>
        <authorList>
            <person name="Lowe T.M."/>
            <person name="Eddy S.R."/>
        </authorList>
    </citation>
    <scope>NUCLEOTIDE SEQUENCE [LARGE SCALE GENOMIC DNA]</scope>
    <source>
        <strain evidence="6">r\B97-61/B2</strain>
    </source>
</reference>
<dbReference type="InterPro" id="IPR008265">
    <property type="entry name" value="Lipase_GDSL_AS"/>
</dbReference>
<dbReference type="InterPro" id="IPR001087">
    <property type="entry name" value="GDSL"/>
</dbReference>
<dbReference type="RefSeq" id="XP_007024905.2">
    <property type="nucleotide sequence ID" value="XM_007024843.2"/>
</dbReference>
<dbReference type="GO" id="GO:0016298">
    <property type="term" value="F:lipase activity"/>
    <property type="evidence" value="ECO:0007669"/>
    <property type="project" value="InterPro"/>
</dbReference>
<sequence>MGTISNRLIIICSMCQILAVLSSPGICSAANVSAVFVFGDSLVEAGNNYYINTIAKPGYPNGIDFAKGSPSGRYTNARTVADIIEEELGFENYSPPYLAPNTTGDVILKGVNYASSGAGILTITGSIFGERVCMDKQVSYFAKTRQDIILRLGATAGRILLREALYLLAIGANDILFQQISTTQDITQYLDDVLSKFKSQLITLYNLDARKIIVTGSPPVGCIPFERDVRSSPDSCVSSVNDLAKLYNSRLKSLLQKLTTNLPGSTFVYVDNFAILEDIMDNYRSYGFESVDSACCRVIGRRGGLVPCGSLSRVCPDRTKFVFWDPFHPTESANLIGAKHALDGGLQYVSPMNIRQLANA</sequence>
<dbReference type="AlphaFoldDB" id="A0AB32V130"/>
<dbReference type="Pfam" id="PF00657">
    <property type="entry name" value="Lipase_GDSL"/>
    <property type="match status" value="1"/>
</dbReference>
<comment type="similarity">
    <text evidence="1">Belongs to the 'GDSL' lipolytic enzyme family.</text>
</comment>
<dbReference type="PANTHER" id="PTHR45648">
    <property type="entry name" value="GDSL LIPASE/ACYLHYDROLASE FAMILY PROTEIN (AFU_ORTHOLOGUE AFUA_4G14700)"/>
    <property type="match status" value="1"/>
</dbReference>
<gene>
    <name evidence="7" type="primary">LOC18596404</name>
</gene>
<dbReference type="InterPro" id="IPR051058">
    <property type="entry name" value="GDSL_Est/Lipase"/>
</dbReference>
<keyword evidence="5" id="KW-0732">Signal</keyword>
<feature type="signal peptide" evidence="5">
    <location>
        <begin position="1"/>
        <end position="29"/>
    </location>
</feature>
<evidence type="ECO:0000313" key="6">
    <source>
        <dbReference type="Proteomes" id="UP000694886"/>
    </source>
</evidence>
<evidence type="ECO:0000313" key="7">
    <source>
        <dbReference type="RefSeq" id="XP_007024905.2"/>
    </source>
</evidence>
<dbReference type="GO" id="GO:0016042">
    <property type="term" value="P:lipid catabolic process"/>
    <property type="evidence" value="ECO:0007669"/>
    <property type="project" value="UniProtKB-KW"/>
</dbReference>
<dbReference type="Proteomes" id="UP000694886">
    <property type="component" value="Chromosome 6"/>
</dbReference>
<keyword evidence="3" id="KW-0442">Lipid degradation</keyword>
<evidence type="ECO:0000256" key="3">
    <source>
        <dbReference type="ARBA" id="ARBA00022963"/>
    </source>
</evidence>
<accession>A0AB32V130</accession>